<accession>V5SID9</accession>
<dbReference type="OrthoDB" id="7933888at2"/>
<dbReference type="HOGENOM" id="CLU_2479120_0_0_5"/>
<reference evidence="1 2" key="1">
    <citation type="journal article" date="2014" name="Genome Announc.">
        <title>Complete Genome Sequence of Hyphomicrobium nitrativorans Strain NL23, a Denitrifying Bacterium Isolated from Biofilm of a Methanol-Fed Denitrification System Treating Seawater at the Montreal Biodome.</title>
        <authorList>
            <person name="Martineau C."/>
            <person name="Villeneuve C."/>
            <person name="Mauffrey F."/>
            <person name="Villemur R."/>
        </authorList>
    </citation>
    <scope>NUCLEOTIDE SEQUENCE [LARGE SCALE GENOMIC DNA]</scope>
    <source>
        <strain evidence="1">NL23</strain>
    </source>
</reference>
<dbReference type="AlphaFoldDB" id="V5SID9"/>
<organism evidence="1 2">
    <name type="scientific">Hyphomicrobium nitrativorans NL23</name>
    <dbReference type="NCBI Taxonomy" id="1029756"/>
    <lineage>
        <taxon>Bacteria</taxon>
        <taxon>Pseudomonadati</taxon>
        <taxon>Pseudomonadota</taxon>
        <taxon>Alphaproteobacteria</taxon>
        <taxon>Hyphomicrobiales</taxon>
        <taxon>Hyphomicrobiaceae</taxon>
        <taxon>Hyphomicrobium</taxon>
    </lineage>
</organism>
<dbReference type="PATRIC" id="fig|1029756.8.peg.212"/>
<evidence type="ECO:0000313" key="2">
    <source>
        <dbReference type="Proteomes" id="UP000018542"/>
    </source>
</evidence>
<dbReference type="RefSeq" id="WP_023785642.1">
    <property type="nucleotide sequence ID" value="NC_022997.1"/>
</dbReference>
<dbReference type="Proteomes" id="UP000018542">
    <property type="component" value="Chromosome"/>
</dbReference>
<keyword evidence="2" id="KW-1185">Reference proteome</keyword>
<dbReference type="EMBL" id="CP006912">
    <property type="protein sequence ID" value="AHB49810.1"/>
    <property type="molecule type" value="Genomic_DNA"/>
</dbReference>
<dbReference type="KEGG" id="hni:W911_00985"/>
<evidence type="ECO:0000313" key="1">
    <source>
        <dbReference type="EMBL" id="AHB49810.1"/>
    </source>
</evidence>
<proteinExistence type="predicted"/>
<gene>
    <name evidence="1" type="ORF">W911_00985</name>
</gene>
<sequence length="87" mass="9462">MPIRKLVERGSYAPETLAVIFEAFDSAWAEIAARFETDDPAALELARNRLAQAVLAVAKADASHASELKLEAIAAFDQMSPFKTGRL</sequence>
<name>V5SID9_9HYPH</name>
<protein>
    <submittedName>
        <fullName evidence="1">Uncharacterized protein</fullName>
    </submittedName>
</protein>